<dbReference type="EMBL" id="JAKOGI010000489">
    <property type="protein sequence ID" value="KAJ8434262.1"/>
    <property type="molecule type" value="Genomic_DNA"/>
</dbReference>
<evidence type="ECO:0000313" key="2">
    <source>
        <dbReference type="Proteomes" id="UP001153076"/>
    </source>
</evidence>
<dbReference type="AlphaFoldDB" id="A0A9Q1Q9T8"/>
<sequence length="218" mass="24255">MSVCGVTSSKQSETHFSFPVKGCSVKSSKKSGRLHRKPSTKDHLRGLFKMVTFMDKTTSGRRYLHIQPSENDVVGEETKLSICNPIMSLCKSDCELTSKFPLSCTYLFVAYHKLMQGRKGKPTIEQRNKYHVSKKPDQENRIPHPGILSSLTDAGARGWSDCQTIFYELRVAIGQRTETFLAAFLSCWLCMVILPVRDAGCIHPGTFSIASLMASGIA</sequence>
<dbReference type="OrthoDB" id="913267at2759"/>
<dbReference type="Proteomes" id="UP001153076">
    <property type="component" value="Unassembled WGS sequence"/>
</dbReference>
<accession>A0A9Q1Q9T8</accession>
<protein>
    <submittedName>
        <fullName evidence="1">Uncharacterized protein</fullName>
    </submittedName>
</protein>
<proteinExistence type="predicted"/>
<reference evidence="1" key="1">
    <citation type="submission" date="2022-04" db="EMBL/GenBank/DDBJ databases">
        <title>Carnegiea gigantea Genome sequencing and assembly v2.</title>
        <authorList>
            <person name="Copetti D."/>
            <person name="Sanderson M.J."/>
            <person name="Burquez A."/>
            <person name="Wojciechowski M.F."/>
        </authorList>
    </citation>
    <scope>NUCLEOTIDE SEQUENCE</scope>
    <source>
        <strain evidence="1">SGP5-SGP5p</strain>
        <tissue evidence="1">Aerial part</tissue>
    </source>
</reference>
<gene>
    <name evidence="1" type="ORF">Cgig2_010472</name>
</gene>
<evidence type="ECO:0000313" key="1">
    <source>
        <dbReference type="EMBL" id="KAJ8434262.1"/>
    </source>
</evidence>
<name>A0A9Q1Q9T8_9CARY</name>
<comment type="caution">
    <text evidence="1">The sequence shown here is derived from an EMBL/GenBank/DDBJ whole genome shotgun (WGS) entry which is preliminary data.</text>
</comment>
<organism evidence="1 2">
    <name type="scientific">Carnegiea gigantea</name>
    <dbReference type="NCBI Taxonomy" id="171969"/>
    <lineage>
        <taxon>Eukaryota</taxon>
        <taxon>Viridiplantae</taxon>
        <taxon>Streptophyta</taxon>
        <taxon>Embryophyta</taxon>
        <taxon>Tracheophyta</taxon>
        <taxon>Spermatophyta</taxon>
        <taxon>Magnoliopsida</taxon>
        <taxon>eudicotyledons</taxon>
        <taxon>Gunneridae</taxon>
        <taxon>Pentapetalae</taxon>
        <taxon>Caryophyllales</taxon>
        <taxon>Cactineae</taxon>
        <taxon>Cactaceae</taxon>
        <taxon>Cactoideae</taxon>
        <taxon>Echinocereeae</taxon>
        <taxon>Carnegiea</taxon>
    </lineage>
</organism>
<keyword evidence="2" id="KW-1185">Reference proteome</keyword>